<dbReference type="KEGG" id="cel:CELE_Y54G2A.8"/>
<protein>
    <submittedName>
        <fullName evidence="3">C-type lectin domain-containing protein</fullName>
    </submittedName>
</protein>
<dbReference type="ExpressionAtlas" id="H2L0R0">
    <property type="expression patterns" value="baseline and differential"/>
</dbReference>
<dbReference type="GeneID" id="177064"/>
<accession>H2L0R0</accession>
<dbReference type="Pfam" id="PF00059">
    <property type="entry name" value="Lectin_C"/>
    <property type="match status" value="1"/>
</dbReference>
<feature type="signal peptide" evidence="1">
    <location>
        <begin position="1"/>
        <end position="17"/>
    </location>
</feature>
<reference evidence="3 4" key="1">
    <citation type="journal article" date="1998" name="Science">
        <title>Genome sequence of the nematode C. elegans: a platform for investigating biology.</title>
        <authorList>
            <consortium name="The C. elegans sequencing consortium"/>
            <person name="Sulson J.E."/>
            <person name="Waterston R."/>
        </authorList>
    </citation>
    <scope>NUCLEOTIDE SEQUENCE [LARGE SCALE GENOMIC DNA]</scope>
    <source>
        <strain evidence="3 4">Bristol N2</strain>
    </source>
</reference>
<dbReference type="PANTHER" id="PTHR23062:SF3">
    <property type="entry name" value="ANF_RECEPTOR DOMAIN-CONTAINING PROTEIN-RELATED"/>
    <property type="match status" value="1"/>
</dbReference>
<dbReference type="STRING" id="6239.Y54G2A.8a.1"/>
<evidence type="ECO:0000256" key="1">
    <source>
        <dbReference type="SAM" id="SignalP"/>
    </source>
</evidence>
<dbReference type="FunCoup" id="H2L0R0">
    <property type="interactions" value="13"/>
</dbReference>
<dbReference type="SMR" id="H2L0R0"/>
<dbReference type="InterPro" id="IPR016187">
    <property type="entry name" value="CTDL_fold"/>
</dbReference>
<gene>
    <name evidence="3 5" type="primary">clec-82</name>
    <name evidence="3" type="ORF">CELE_Y54G2A.8</name>
    <name evidence="5" type="ORF">Y54G2A.8</name>
</gene>
<dbReference type="InterPro" id="IPR055578">
    <property type="entry name" value="DUF7154"/>
</dbReference>
<dbReference type="AGR" id="WB:WBGene00021873"/>
<dbReference type="OMA" id="FTMMMQD"/>
<dbReference type="AlphaFoldDB" id="H2L0R0"/>
<dbReference type="eggNOG" id="KOG4297">
    <property type="taxonomic scope" value="Eukaryota"/>
</dbReference>
<feature type="chain" id="PRO_5003564397" evidence="1">
    <location>
        <begin position="18"/>
        <end position="464"/>
    </location>
</feature>
<dbReference type="InterPro" id="IPR016186">
    <property type="entry name" value="C-type_lectin-like/link_sf"/>
</dbReference>
<organism evidence="3 4">
    <name type="scientific">Caenorhabditis elegans</name>
    <dbReference type="NCBI Taxonomy" id="6239"/>
    <lineage>
        <taxon>Eukaryota</taxon>
        <taxon>Metazoa</taxon>
        <taxon>Ecdysozoa</taxon>
        <taxon>Nematoda</taxon>
        <taxon>Chromadorea</taxon>
        <taxon>Rhabditida</taxon>
        <taxon>Rhabditina</taxon>
        <taxon>Rhabditomorpha</taxon>
        <taxon>Rhabditoidea</taxon>
        <taxon>Rhabditidae</taxon>
        <taxon>Peloderinae</taxon>
        <taxon>Caenorhabditis</taxon>
    </lineage>
</organism>
<dbReference type="RefSeq" id="NP_001023507.1">
    <property type="nucleotide sequence ID" value="NM_001028336.4"/>
</dbReference>
<dbReference type="PANTHER" id="PTHR23062">
    <property type="entry name" value="HYPOTHETICAL PROTEIN C.ELEGANS"/>
    <property type="match status" value="1"/>
</dbReference>
<proteinExistence type="predicted"/>
<evidence type="ECO:0000313" key="4">
    <source>
        <dbReference type="Proteomes" id="UP000001940"/>
    </source>
</evidence>
<dbReference type="Bgee" id="WBGene00021873">
    <property type="expression patterns" value="Expressed in larva and 1 other cell type or tissue"/>
</dbReference>
<dbReference type="Proteomes" id="UP000001940">
    <property type="component" value="Chromosome IV"/>
</dbReference>
<dbReference type="InterPro" id="IPR001304">
    <property type="entry name" value="C-type_lectin-like"/>
</dbReference>
<dbReference type="PhylomeDB" id="H2L0R0"/>
<dbReference type="PROSITE" id="PS50041">
    <property type="entry name" value="C_TYPE_LECTIN_2"/>
    <property type="match status" value="1"/>
</dbReference>
<dbReference type="GO" id="GO:0050830">
    <property type="term" value="P:defense response to Gram-positive bacterium"/>
    <property type="evidence" value="ECO:0000270"/>
    <property type="project" value="WormBase"/>
</dbReference>
<evidence type="ECO:0000259" key="2">
    <source>
        <dbReference type="PROSITE" id="PS50041"/>
    </source>
</evidence>
<evidence type="ECO:0000313" key="3">
    <source>
        <dbReference type="EMBL" id="CCD83494.1"/>
    </source>
</evidence>
<dbReference type="CTD" id="177064"/>
<evidence type="ECO:0000313" key="5">
    <source>
        <dbReference type="WormBase" id="Y54G2A.8a"/>
    </source>
</evidence>
<sequence length="464" mass="51665">MRTVLIFLLPLVAAVSAQRCLDNGDNLISGICYKMVNLQLSYNDALDWCHYKNPVVQSNLATIPDPSTANFLASYARTAFGVDSGQFWIGLRRNSSGGIPWWWDDGSSLRWTNFGTQLSHDYVAQSIVNAKWNTFLGTEKNFFVCSYNPNFITTEYPTTTDDTSCQPESPVTLLFAYSNDLDPDVLESTWGATDFGEYPNFAAYATVRFDLRVAEDIAYHTTIESANTYITSHPPDPTLGFTSTSVGSDSLSIVENFYKNQQLSVCGSVVLLLSKRNPNETEISQIVSLVRRHHGLVHAIMSVNPSGGSQPKALYNLVSKTNGVAAFEQDSEFSDFILHLPMFLTPYPLYCANPKVSGTNSTELPPLSVSSEDSYYTIMVVQDHYPSDSFQSSQLKWWPSGQQPFGFSLTKSDLIGNDANTWITLEATSYNMTLDYSYATTVPQAIQIRIFSGSPLDYWLPYCD</sequence>
<dbReference type="SMART" id="SM00034">
    <property type="entry name" value="CLECT"/>
    <property type="match status" value="1"/>
</dbReference>
<dbReference type="EMBL" id="BX284604">
    <property type="protein sequence ID" value="CCD83494.1"/>
    <property type="molecule type" value="Genomic_DNA"/>
</dbReference>
<keyword evidence="1" id="KW-0732">Signal</keyword>
<dbReference type="OrthoDB" id="5806460at2759"/>
<dbReference type="SUPFAM" id="SSF56436">
    <property type="entry name" value="C-type lectin-like"/>
    <property type="match status" value="1"/>
</dbReference>
<dbReference type="Gene3D" id="3.10.100.10">
    <property type="entry name" value="Mannose-Binding Protein A, subunit A"/>
    <property type="match status" value="1"/>
</dbReference>
<name>H2L0R0_CAEEL</name>
<dbReference type="WormBase" id="Y54G2A.8a">
    <property type="protein sequence ID" value="CE31655"/>
    <property type="gene ID" value="WBGene00021873"/>
    <property type="gene designation" value="clec-82"/>
</dbReference>
<dbReference type="PaxDb" id="6239-Y54G2A.8a"/>
<dbReference type="CDD" id="cd00037">
    <property type="entry name" value="CLECT"/>
    <property type="match status" value="1"/>
</dbReference>
<feature type="domain" description="C-type lectin" evidence="2">
    <location>
        <begin position="28"/>
        <end position="146"/>
    </location>
</feature>
<dbReference type="Pfam" id="PF23673">
    <property type="entry name" value="DUF7154"/>
    <property type="match status" value="1"/>
</dbReference>
<dbReference type="InParanoid" id="H2L0R0"/>
<keyword evidence="4" id="KW-1185">Reference proteome</keyword>